<keyword evidence="2" id="KW-1185">Reference proteome</keyword>
<dbReference type="EMBL" id="UZAF01020887">
    <property type="protein sequence ID" value="VDO73688.1"/>
    <property type="molecule type" value="Genomic_DNA"/>
</dbReference>
<dbReference type="Proteomes" id="UP000268014">
    <property type="component" value="Unassembled WGS sequence"/>
</dbReference>
<dbReference type="WBParaSite" id="HPLM_0001888301-mRNA-1">
    <property type="protein sequence ID" value="HPLM_0001888301-mRNA-1"/>
    <property type="gene ID" value="HPLM_0001888301"/>
</dbReference>
<evidence type="ECO:0000313" key="1">
    <source>
        <dbReference type="EMBL" id="VDO73688.1"/>
    </source>
</evidence>
<evidence type="ECO:0000313" key="2">
    <source>
        <dbReference type="Proteomes" id="UP000268014"/>
    </source>
</evidence>
<accession>A0A0N4X3E1</accession>
<evidence type="ECO:0000313" key="3">
    <source>
        <dbReference type="WBParaSite" id="HPLM_0001888301-mRNA-1"/>
    </source>
</evidence>
<sequence length="79" mass="8915">MCTSMVTTVLTKSEDVKSPLWRSSAKFTNGVTAAFECLYILDTDLFEATDLCIDDRVGFQLPQYVIMDGLLRLAGMFFY</sequence>
<name>A0A0N4X3E1_HAEPC</name>
<protein>
    <submittedName>
        <fullName evidence="1 3">Uncharacterized protein</fullName>
    </submittedName>
</protein>
<organism evidence="3">
    <name type="scientific">Haemonchus placei</name>
    <name type="common">Barber's pole worm</name>
    <dbReference type="NCBI Taxonomy" id="6290"/>
    <lineage>
        <taxon>Eukaryota</taxon>
        <taxon>Metazoa</taxon>
        <taxon>Ecdysozoa</taxon>
        <taxon>Nematoda</taxon>
        <taxon>Chromadorea</taxon>
        <taxon>Rhabditida</taxon>
        <taxon>Rhabditina</taxon>
        <taxon>Rhabditomorpha</taxon>
        <taxon>Strongyloidea</taxon>
        <taxon>Trichostrongylidae</taxon>
        <taxon>Haemonchus</taxon>
    </lineage>
</organism>
<proteinExistence type="predicted"/>
<reference evidence="3" key="1">
    <citation type="submission" date="2017-02" db="UniProtKB">
        <authorList>
            <consortium name="WormBaseParasite"/>
        </authorList>
    </citation>
    <scope>IDENTIFICATION</scope>
</reference>
<reference evidence="1 2" key="2">
    <citation type="submission" date="2018-11" db="EMBL/GenBank/DDBJ databases">
        <authorList>
            <consortium name="Pathogen Informatics"/>
        </authorList>
    </citation>
    <scope>NUCLEOTIDE SEQUENCE [LARGE SCALE GENOMIC DNA]</scope>
    <source>
        <strain evidence="1 2">MHpl1</strain>
    </source>
</reference>
<gene>
    <name evidence="1" type="ORF">HPLM_LOCUS18875</name>
</gene>
<dbReference type="AlphaFoldDB" id="A0A0N4X3E1"/>